<sequence>MLILDCPYCGVTAEETEFHGGGEAHLKRFGPGSSDEDFEGYLFHRENPRGVHFERWRHVNGCGKWFHVARDTATLEVFGSYSAQVTEPPQEIRDAITAKRPGWRWREFA</sequence>
<proteinExistence type="predicted"/>
<evidence type="ECO:0000313" key="1">
    <source>
        <dbReference type="EMBL" id="MDQ2089199.1"/>
    </source>
</evidence>
<dbReference type="InterPro" id="IPR038561">
    <property type="entry name" value="SoxD_sf"/>
</dbReference>
<dbReference type="AlphaFoldDB" id="A0AAE3WAK3"/>
<protein>
    <submittedName>
        <fullName evidence="1">Sarcosine oxidase subunit delta</fullName>
    </submittedName>
</protein>
<dbReference type="Gene3D" id="3.30.2270.10">
    <property type="entry name" value="Folate-binding superfamily"/>
    <property type="match status" value="1"/>
</dbReference>
<reference evidence="1" key="2">
    <citation type="submission" date="2023-02" db="EMBL/GenBank/DDBJ databases">
        <title>'Rhodoalgimonas zhirmunskyi' gen. nov., isolated from a red alga.</title>
        <authorList>
            <person name="Nedashkovskaya O.I."/>
            <person name="Otstavnykh N.Y."/>
            <person name="Bystritskaya E.P."/>
            <person name="Balabanova L.A."/>
            <person name="Isaeva M.P."/>
        </authorList>
    </citation>
    <scope>NUCLEOTIDE SEQUENCE</scope>
    <source>
        <strain evidence="1">KCTC 52189</strain>
    </source>
</reference>
<dbReference type="InterPro" id="IPR006279">
    <property type="entry name" value="SoxD"/>
</dbReference>
<comment type="caution">
    <text evidence="1">The sequence shown here is derived from an EMBL/GenBank/DDBJ whole genome shotgun (WGS) entry which is preliminary data.</text>
</comment>
<reference evidence="1" key="1">
    <citation type="submission" date="2022-07" db="EMBL/GenBank/DDBJ databases">
        <authorList>
            <person name="Otstavnykh N."/>
            <person name="Isaeva M."/>
            <person name="Bystritskaya E."/>
        </authorList>
    </citation>
    <scope>NUCLEOTIDE SEQUENCE</scope>
    <source>
        <strain evidence="1">KCTC 52189</strain>
    </source>
</reference>
<dbReference type="Pfam" id="PF04267">
    <property type="entry name" value="SoxD"/>
    <property type="match status" value="1"/>
</dbReference>
<organism evidence="1 2">
    <name type="scientific">Marimonas arenosa</name>
    <dbReference type="NCBI Taxonomy" id="1795305"/>
    <lineage>
        <taxon>Bacteria</taxon>
        <taxon>Pseudomonadati</taxon>
        <taxon>Pseudomonadota</taxon>
        <taxon>Alphaproteobacteria</taxon>
        <taxon>Rhodobacterales</taxon>
        <taxon>Paracoccaceae</taxon>
        <taxon>Marimonas</taxon>
    </lineage>
</organism>
<dbReference type="Proteomes" id="UP001226762">
    <property type="component" value="Unassembled WGS sequence"/>
</dbReference>
<dbReference type="EMBL" id="JANHAX010000001">
    <property type="protein sequence ID" value="MDQ2089199.1"/>
    <property type="molecule type" value="Genomic_DNA"/>
</dbReference>
<dbReference type="GO" id="GO:0046653">
    <property type="term" value="P:tetrahydrofolate metabolic process"/>
    <property type="evidence" value="ECO:0007669"/>
    <property type="project" value="InterPro"/>
</dbReference>
<keyword evidence="2" id="KW-1185">Reference proteome</keyword>
<accession>A0AAE3WAK3</accession>
<dbReference type="GO" id="GO:0008115">
    <property type="term" value="F:sarcosine oxidase activity"/>
    <property type="evidence" value="ECO:0007669"/>
    <property type="project" value="InterPro"/>
</dbReference>
<name>A0AAE3WAK3_9RHOB</name>
<gene>
    <name evidence="1" type="ORF">NO357_04700</name>
</gene>
<dbReference type="RefSeq" id="WP_306734448.1">
    <property type="nucleotide sequence ID" value="NZ_JANHAX010000001.1"/>
</dbReference>
<evidence type="ECO:0000313" key="2">
    <source>
        <dbReference type="Proteomes" id="UP001226762"/>
    </source>
</evidence>